<evidence type="ECO:0000313" key="2">
    <source>
        <dbReference type="Proteomes" id="UP000299102"/>
    </source>
</evidence>
<sequence length="186" mass="19863">MFTEMTSDLTDVCAGILRPVCKPTRGKRTKKHEYRVTGNPSEPEPAAACVASPAKMSREIVSDVLVGCGRAGGSDKVRKKVPARPVCVRYWASEFTPSSPLRVSSFRIFLWTLSGAFDVLEVCVRVPAYGVRRALVCAGDASQGGESPRSFTCRIQIFVDAHAENGFGPFIGVGAGGAVIAAFTFS</sequence>
<gene>
    <name evidence="1" type="ORF">EVAR_57339_1</name>
</gene>
<accession>A0A4C1Z549</accession>
<comment type="caution">
    <text evidence="1">The sequence shown here is derived from an EMBL/GenBank/DDBJ whole genome shotgun (WGS) entry which is preliminary data.</text>
</comment>
<evidence type="ECO:0000313" key="1">
    <source>
        <dbReference type="EMBL" id="GBP82780.1"/>
    </source>
</evidence>
<name>A0A4C1Z549_EUMVA</name>
<dbReference type="EMBL" id="BGZK01001586">
    <property type="protein sequence ID" value="GBP82780.1"/>
    <property type="molecule type" value="Genomic_DNA"/>
</dbReference>
<proteinExistence type="predicted"/>
<organism evidence="1 2">
    <name type="scientific">Eumeta variegata</name>
    <name type="common">Bagworm moth</name>
    <name type="synonym">Eumeta japonica</name>
    <dbReference type="NCBI Taxonomy" id="151549"/>
    <lineage>
        <taxon>Eukaryota</taxon>
        <taxon>Metazoa</taxon>
        <taxon>Ecdysozoa</taxon>
        <taxon>Arthropoda</taxon>
        <taxon>Hexapoda</taxon>
        <taxon>Insecta</taxon>
        <taxon>Pterygota</taxon>
        <taxon>Neoptera</taxon>
        <taxon>Endopterygota</taxon>
        <taxon>Lepidoptera</taxon>
        <taxon>Glossata</taxon>
        <taxon>Ditrysia</taxon>
        <taxon>Tineoidea</taxon>
        <taxon>Psychidae</taxon>
        <taxon>Oiketicinae</taxon>
        <taxon>Eumeta</taxon>
    </lineage>
</organism>
<dbReference type="AlphaFoldDB" id="A0A4C1Z549"/>
<dbReference type="Proteomes" id="UP000299102">
    <property type="component" value="Unassembled WGS sequence"/>
</dbReference>
<protein>
    <submittedName>
        <fullName evidence="1">Uncharacterized protein</fullName>
    </submittedName>
</protein>
<keyword evidence="2" id="KW-1185">Reference proteome</keyword>
<reference evidence="1 2" key="1">
    <citation type="journal article" date="2019" name="Commun. Biol.">
        <title>The bagworm genome reveals a unique fibroin gene that provides high tensile strength.</title>
        <authorList>
            <person name="Kono N."/>
            <person name="Nakamura H."/>
            <person name="Ohtoshi R."/>
            <person name="Tomita M."/>
            <person name="Numata K."/>
            <person name="Arakawa K."/>
        </authorList>
    </citation>
    <scope>NUCLEOTIDE SEQUENCE [LARGE SCALE GENOMIC DNA]</scope>
</reference>